<proteinExistence type="predicted"/>
<reference evidence="1" key="1">
    <citation type="submission" date="2021-06" db="EMBL/GenBank/DDBJ databases">
        <title>Sequencing of actinobacteria type strains.</title>
        <authorList>
            <person name="Nguyen G.-S."/>
            <person name="Wentzel A."/>
        </authorList>
    </citation>
    <scope>NUCLEOTIDE SEQUENCE</scope>
    <source>
        <strain evidence="1">P38-E01</strain>
    </source>
</reference>
<organism evidence="1 2">
    <name type="scientific">Streptomyces tardus</name>
    <dbReference type="NCBI Taxonomy" id="2780544"/>
    <lineage>
        <taxon>Bacteria</taxon>
        <taxon>Bacillati</taxon>
        <taxon>Actinomycetota</taxon>
        <taxon>Actinomycetes</taxon>
        <taxon>Kitasatosporales</taxon>
        <taxon>Streptomycetaceae</taxon>
        <taxon>Streptomyces</taxon>
    </lineage>
</organism>
<dbReference type="AlphaFoldDB" id="A0A949JRL9"/>
<comment type="caution">
    <text evidence="1">The sequence shown here is derived from an EMBL/GenBank/DDBJ whole genome shotgun (WGS) entry which is preliminary data.</text>
</comment>
<keyword evidence="2" id="KW-1185">Reference proteome</keyword>
<dbReference type="Proteomes" id="UP000694501">
    <property type="component" value="Unassembled WGS sequence"/>
</dbReference>
<evidence type="ECO:0000313" key="1">
    <source>
        <dbReference type="EMBL" id="MBU7598930.1"/>
    </source>
</evidence>
<gene>
    <name evidence="1" type="ORF">JGS22_015245</name>
</gene>
<dbReference type="RefSeq" id="WP_211040269.1">
    <property type="nucleotide sequence ID" value="NZ_JAELVF020000001.1"/>
</dbReference>
<evidence type="ECO:0000313" key="2">
    <source>
        <dbReference type="Proteomes" id="UP000694501"/>
    </source>
</evidence>
<name>A0A949JRL9_9ACTN</name>
<dbReference type="EMBL" id="JAELVF020000001">
    <property type="protein sequence ID" value="MBU7598930.1"/>
    <property type="molecule type" value="Genomic_DNA"/>
</dbReference>
<protein>
    <submittedName>
        <fullName evidence="1">Uncharacterized protein</fullName>
    </submittedName>
</protein>
<accession>A0A949JRL9</accession>
<sequence>MQMQSTGAEWVPDPATIQWCFGIAHESRVKDAIKADVKSRSGEVPVDSEEYWTLVSEVAIEAILFDLMRMAERYGADFMYDHSEEP</sequence>